<dbReference type="GeneID" id="78773510"/>
<dbReference type="CTD" id="78773510"/>
<dbReference type="EMBL" id="WUAV01000001">
    <property type="protein sequence ID" value="KAF1771264.1"/>
    <property type="molecule type" value="Genomic_DNA"/>
</dbReference>
<organism evidence="2 3">
    <name type="scientific">Caenorhabditis remanei</name>
    <name type="common">Caenorhabditis vulgaris</name>
    <dbReference type="NCBI Taxonomy" id="31234"/>
    <lineage>
        <taxon>Eukaryota</taxon>
        <taxon>Metazoa</taxon>
        <taxon>Ecdysozoa</taxon>
        <taxon>Nematoda</taxon>
        <taxon>Chromadorea</taxon>
        <taxon>Rhabditida</taxon>
        <taxon>Rhabditina</taxon>
        <taxon>Rhabditomorpha</taxon>
        <taxon>Rhabditoidea</taxon>
        <taxon>Rhabditidae</taxon>
        <taxon>Peloderinae</taxon>
        <taxon>Caenorhabditis</taxon>
    </lineage>
</organism>
<reference evidence="2 3" key="1">
    <citation type="submission" date="2019-12" db="EMBL/GenBank/DDBJ databases">
        <title>Chromosome-level assembly of the Caenorhabditis remanei genome.</title>
        <authorList>
            <person name="Teterina A.A."/>
            <person name="Willis J.H."/>
            <person name="Phillips P.C."/>
        </authorList>
    </citation>
    <scope>NUCLEOTIDE SEQUENCE [LARGE SCALE GENOMIC DNA]</scope>
    <source>
        <strain evidence="2 3">PX506</strain>
        <tissue evidence="2">Whole organism</tissue>
    </source>
</reference>
<gene>
    <name evidence="2" type="ORF">GCK72_003090</name>
</gene>
<proteinExistence type="predicted"/>
<dbReference type="SUPFAM" id="SSF101690">
    <property type="entry name" value="PAZ domain"/>
    <property type="match status" value="1"/>
</dbReference>
<dbReference type="InterPro" id="IPR036085">
    <property type="entry name" value="PAZ_dom_sf"/>
</dbReference>
<feature type="chain" id="PRO_5025440033" description="PAZ domain-containing protein" evidence="1">
    <location>
        <begin position="19"/>
        <end position="99"/>
    </location>
</feature>
<dbReference type="Proteomes" id="UP000483820">
    <property type="component" value="Chromosome I"/>
</dbReference>
<evidence type="ECO:0000256" key="1">
    <source>
        <dbReference type="SAM" id="SignalP"/>
    </source>
</evidence>
<evidence type="ECO:0000313" key="3">
    <source>
        <dbReference type="Proteomes" id="UP000483820"/>
    </source>
</evidence>
<keyword evidence="1" id="KW-0732">Signal</keyword>
<sequence length="99" mass="11258">MLFVRVFCATVVLGVVNASSVIPEWELAGQCGPCRYCLVLHGPSNCYFFNGKEWNTVFEYFYARYGMSLVDRNILVSFVGREEMGLFPIESLVVDIEED</sequence>
<evidence type="ECO:0008006" key="4">
    <source>
        <dbReference type="Google" id="ProtNLM"/>
    </source>
</evidence>
<dbReference type="AlphaFoldDB" id="A0A6A5HWP8"/>
<evidence type="ECO:0000313" key="2">
    <source>
        <dbReference type="EMBL" id="KAF1771264.1"/>
    </source>
</evidence>
<protein>
    <recommendedName>
        <fullName evidence="4">PAZ domain-containing protein</fullName>
    </recommendedName>
</protein>
<dbReference type="RefSeq" id="XP_053592452.1">
    <property type="nucleotide sequence ID" value="XM_053723807.1"/>
</dbReference>
<dbReference type="KEGG" id="crq:GCK72_003090"/>
<name>A0A6A5HWP8_CAERE</name>
<accession>A0A6A5HWP8</accession>
<feature type="signal peptide" evidence="1">
    <location>
        <begin position="1"/>
        <end position="18"/>
    </location>
</feature>
<comment type="caution">
    <text evidence="2">The sequence shown here is derived from an EMBL/GenBank/DDBJ whole genome shotgun (WGS) entry which is preliminary data.</text>
</comment>